<comment type="caution">
    <text evidence="1">The sequence shown here is derived from an EMBL/GenBank/DDBJ whole genome shotgun (WGS) entry which is preliminary data.</text>
</comment>
<name>A0A915ZQG8_9GLOM</name>
<gene>
    <name evidence="1" type="ORF">CHRIB12_LOCUS18668</name>
</gene>
<dbReference type="OrthoDB" id="6275295at2759"/>
<evidence type="ECO:0000313" key="1">
    <source>
        <dbReference type="EMBL" id="CAB5383997.1"/>
    </source>
</evidence>
<dbReference type="AlphaFoldDB" id="A0A915ZQG8"/>
<dbReference type="EMBL" id="CAGKOT010000050">
    <property type="protein sequence ID" value="CAB5383997.1"/>
    <property type="molecule type" value="Genomic_DNA"/>
</dbReference>
<protein>
    <submittedName>
        <fullName evidence="1">Uncharacterized protein</fullName>
    </submittedName>
</protein>
<reference evidence="1" key="1">
    <citation type="submission" date="2020-05" db="EMBL/GenBank/DDBJ databases">
        <authorList>
            <person name="Rincon C."/>
            <person name="Sanders R I."/>
            <person name="Robbins C."/>
            <person name="Chaturvedi A."/>
        </authorList>
    </citation>
    <scope>NUCLEOTIDE SEQUENCE</scope>
    <source>
        <strain evidence="1">CHB12</strain>
    </source>
</reference>
<accession>A0A915ZQG8</accession>
<sequence length="88" mass="10554">MARKLAEWGDDIEADSDHAEYYKDRSRWWFHRQQSTVKPELTLNLASKRRAALMALAEDEEFDDEEGGLWNWNVKWEELDENILNKKL</sequence>
<dbReference type="Proteomes" id="UP000684084">
    <property type="component" value="Unassembled WGS sequence"/>
</dbReference>
<organism evidence="1 2">
    <name type="scientific">Rhizophagus irregularis</name>
    <dbReference type="NCBI Taxonomy" id="588596"/>
    <lineage>
        <taxon>Eukaryota</taxon>
        <taxon>Fungi</taxon>
        <taxon>Fungi incertae sedis</taxon>
        <taxon>Mucoromycota</taxon>
        <taxon>Glomeromycotina</taxon>
        <taxon>Glomeromycetes</taxon>
        <taxon>Glomerales</taxon>
        <taxon>Glomeraceae</taxon>
        <taxon>Rhizophagus</taxon>
    </lineage>
</organism>
<proteinExistence type="predicted"/>
<evidence type="ECO:0000313" key="2">
    <source>
        <dbReference type="Proteomes" id="UP000684084"/>
    </source>
</evidence>